<evidence type="ECO:0000313" key="2">
    <source>
        <dbReference type="Proteomes" id="UP000291422"/>
    </source>
</evidence>
<dbReference type="AlphaFoldDB" id="A0A4Q4MYN8"/>
<comment type="caution">
    <text evidence="1">The sequence shown here is derived from an EMBL/GenBank/DDBJ whole genome shotgun (WGS) entry which is preliminary data.</text>
</comment>
<protein>
    <submittedName>
        <fullName evidence="1">Uncharacterized protein</fullName>
    </submittedName>
</protein>
<name>A0A4Q4MYN8_ALTAL</name>
<reference evidence="2" key="1">
    <citation type="journal article" date="2019" name="bioRxiv">
        <title>Genomics, evolutionary history and diagnostics of the Alternaria alternata species group including apple and Asian pear pathotypes.</title>
        <authorList>
            <person name="Armitage A.D."/>
            <person name="Cockerton H.M."/>
            <person name="Sreenivasaprasad S."/>
            <person name="Woodhall J.W."/>
            <person name="Lane C.R."/>
            <person name="Harrison R.J."/>
            <person name="Clarkson J.P."/>
        </authorList>
    </citation>
    <scope>NUCLEOTIDE SEQUENCE [LARGE SCALE GENOMIC DNA]</scope>
    <source>
        <strain evidence="2">FERA 1177</strain>
    </source>
</reference>
<evidence type="ECO:0000313" key="1">
    <source>
        <dbReference type="EMBL" id="RYN64451.1"/>
    </source>
</evidence>
<accession>A0A4Q4MYN8</accession>
<sequence>MQTTAKSGFVDKMYTLSLNQKGSRAEVSEDLKRRQFFERTYINMDEDLRLYCINCFFQFEDLYSVGRMSLVGLEENGI</sequence>
<dbReference type="Proteomes" id="UP000291422">
    <property type="component" value="Unassembled WGS sequence"/>
</dbReference>
<organism evidence="1 2">
    <name type="scientific">Alternaria alternata</name>
    <name type="common">Alternaria rot fungus</name>
    <name type="synonym">Torula alternata</name>
    <dbReference type="NCBI Taxonomy" id="5599"/>
    <lineage>
        <taxon>Eukaryota</taxon>
        <taxon>Fungi</taxon>
        <taxon>Dikarya</taxon>
        <taxon>Ascomycota</taxon>
        <taxon>Pezizomycotina</taxon>
        <taxon>Dothideomycetes</taxon>
        <taxon>Pleosporomycetidae</taxon>
        <taxon>Pleosporales</taxon>
        <taxon>Pleosporineae</taxon>
        <taxon>Pleosporaceae</taxon>
        <taxon>Alternaria</taxon>
        <taxon>Alternaria sect. Alternaria</taxon>
        <taxon>Alternaria alternata complex</taxon>
    </lineage>
</organism>
<gene>
    <name evidence="1" type="ORF">AA0117_g12476</name>
</gene>
<dbReference type="EMBL" id="PDXD01000073">
    <property type="protein sequence ID" value="RYN64451.1"/>
    <property type="molecule type" value="Genomic_DNA"/>
</dbReference>
<proteinExistence type="predicted"/>